<name>A0A1H5Z0Y9_9GAMM</name>
<keyword evidence="2" id="KW-1185">Reference proteome</keyword>
<accession>A0A1H5Z0Y9</accession>
<gene>
    <name evidence="1" type="ORF">SAMN05444390_1011951</name>
</gene>
<dbReference type="EMBL" id="FNVQ01000001">
    <property type="protein sequence ID" value="SEG29307.1"/>
    <property type="molecule type" value="Genomic_DNA"/>
</dbReference>
<dbReference type="OrthoDB" id="47198at2"/>
<protein>
    <submittedName>
        <fullName evidence="1">Uncharacterized protein</fullName>
    </submittedName>
</protein>
<evidence type="ECO:0000313" key="1">
    <source>
        <dbReference type="EMBL" id="SEG29307.1"/>
    </source>
</evidence>
<dbReference type="Proteomes" id="UP000236745">
    <property type="component" value="Unassembled WGS sequence"/>
</dbReference>
<organism evidence="1 2">
    <name type="scientific">Marinobacterium lutimaris</name>
    <dbReference type="NCBI Taxonomy" id="568106"/>
    <lineage>
        <taxon>Bacteria</taxon>
        <taxon>Pseudomonadati</taxon>
        <taxon>Pseudomonadota</taxon>
        <taxon>Gammaproteobacteria</taxon>
        <taxon>Oceanospirillales</taxon>
        <taxon>Oceanospirillaceae</taxon>
        <taxon>Marinobacterium</taxon>
    </lineage>
</organism>
<sequence length="64" mass="7471">MAKYYLHLEAQKEVGNQIHESQCSHMPEKAELRYIGSYSNPKAAHYDVKMFYPQVSYCPDCITQ</sequence>
<evidence type="ECO:0000313" key="2">
    <source>
        <dbReference type="Proteomes" id="UP000236745"/>
    </source>
</evidence>
<reference evidence="1 2" key="1">
    <citation type="submission" date="2016-10" db="EMBL/GenBank/DDBJ databases">
        <authorList>
            <person name="de Groot N.N."/>
        </authorList>
    </citation>
    <scope>NUCLEOTIDE SEQUENCE [LARGE SCALE GENOMIC DNA]</scope>
    <source>
        <strain evidence="1 2">DSM 22012</strain>
    </source>
</reference>
<proteinExistence type="predicted"/>
<dbReference type="AlphaFoldDB" id="A0A1H5Z0Y9"/>
<dbReference type="RefSeq" id="WP_104002814.1">
    <property type="nucleotide sequence ID" value="NZ_FNVQ01000001.1"/>
</dbReference>